<evidence type="ECO:0000259" key="9">
    <source>
        <dbReference type="PROSITE" id="PS50089"/>
    </source>
</evidence>
<dbReference type="SMART" id="SM00502">
    <property type="entry name" value="BBC"/>
    <property type="match status" value="1"/>
</dbReference>
<evidence type="ECO:0000256" key="3">
    <source>
        <dbReference type="ARBA" id="ARBA00022737"/>
    </source>
</evidence>
<dbReference type="InterPro" id="IPR013083">
    <property type="entry name" value="Znf_RING/FYVE/PHD"/>
</dbReference>
<keyword evidence="1" id="KW-0597">Phosphoprotein</keyword>
<dbReference type="GO" id="GO:0008270">
    <property type="term" value="F:zinc ion binding"/>
    <property type="evidence" value="ECO:0007669"/>
    <property type="project" value="UniProtKB-KW"/>
</dbReference>
<dbReference type="SUPFAM" id="SSF57850">
    <property type="entry name" value="RING/U-box"/>
    <property type="match status" value="1"/>
</dbReference>
<dbReference type="PROSITE" id="PS50119">
    <property type="entry name" value="ZF_BBOX"/>
    <property type="match status" value="1"/>
</dbReference>
<feature type="repeat" description="NHL" evidence="8">
    <location>
        <begin position="512"/>
        <end position="556"/>
    </location>
</feature>
<dbReference type="EnsemblMetazoa" id="XM_011411348.2">
    <property type="protein sequence ID" value="XP_011409650.1"/>
    <property type="gene ID" value="LOC105316453"/>
</dbReference>
<keyword evidence="2" id="KW-0479">Metal-binding</keyword>
<evidence type="ECO:0000313" key="12">
    <source>
        <dbReference type="Proteomes" id="UP000007879"/>
    </source>
</evidence>
<sequence length="683" mass="75206">MAEKGRSSSALSKLEEQLTCSVCLEIYTDPKTLPCLHSFCQDCLFGLMSRDVNKEFISCPSCRLQVKLTGGVSTLPVAFHINNLKETYSQLKDKEDIEDSPKKTSNDHTQSAVAICSNHKKPLDTFCETCDMMVCFTCVKQKHRDHEYDLIADSYHKQCRILNSCLSPVKEKTVATKQAFGALVERENQIKQQGESIKEDIHAMVEEIISNLRQSASQLVEEVDAAMEEKLKVITIQKKSAEKTLGVLNEVQEYVEQSLKNEPPEMILNRKKQLMERMSEASADINLNELCPIETADLTLVKDEKILSSSNHIGETHITFSKLKQSNIMNVGPVKYLKDKKVSFSVTLEGPDSSPLSIPLSALHCHLLQRSKCEKTIATVTSSVTSPGVYEVECSPLSNGHHIIIFNACNVELEPASILIPFSPFLDTISPVYTISGLSHPWGVSVTSNGSIMVTDNWAHTVMTFGTSQEIFGGSGALKFSYPRGIAITQDNFILITDNDKVQKLNMSGQRIASVGKEGNGARRFSYPAGIAISPINQLVYIADRSNHRVQVLNPDLTFSHSFGSMGGSSGQFQYPTHISIDSQGSIYVSDHGNRRIQKFLIDEKFAFCIAGNGVDTPSGIAVDGSDLVYVANEGGQYISVFTSEGEFIRSISLKGVSPIGLAFDKKGTLYVCSNKEILVYGM</sequence>
<dbReference type="PROSITE" id="PS00518">
    <property type="entry name" value="ZF_RING_1"/>
    <property type="match status" value="1"/>
</dbReference>
<dbReference type="EnsemblMetazoa" id="Aqu2.1.41392_001">
    <property type="protein sequence ID" value="Aqu2.1.41392_001"/>
    <property type="gene ID" value="Aqu2.1.41392"/>
</dbReference>
<dbReference type="InterPro" id="IPR001258">
    <property type="entry name" value="NHL_repeat"/>
</dbReference>
<feature type="repeat" description="NHL" evidence="8">
    <location>
        <begin position="469"/>
        <end position="508"/>
    </location>
</feature>
<dbReference type="SMART" id="SM00184">
    <property type="entry name" value="RING"/>
    <property type="match status" value="1"/>
</dbReference>
<dbReference type="OrthoDB" id="654191at2759"/>
<feature type="domain" description="RING-type" evidence="9">
    <location>
        <begin position="20"/>
        <end position="63"/>
    </location>
</feature>
<dbReference type="PANTHER" id="PTHR25462">
    <property type="entry name" value="BONUS, ISOFORM C-RELATED"/>
    <property type="match status" value="1"/>
</dbReference>
<dbReference type="InterPro" id="IPR011042">
    <property type="entry name" value="6-blade_b-propeller_TolB-like"/>
</dbReference>
<evidence type="ECO:0000256" key="1">
    <source>
        <dbReference type="ARBA" id="ARBA00022553"/>
    </source>
</evidence>
<evidence type="ECO:0000256" key="8">
    <source>
        <dbReference type="PROSITE-ProRule" id="PRU00504"/>
    </source>
</evidence>
<keyword evidence="3" id="KW-0677">Repeat</keyword>
<feature type="repeat" description="NHL" evidence="8">
    <location>
        <begin position="560"/>
        <end position="603"/>
    </location>
</feature>
<dbReference type="OMA" id="HIGETHI"/>
<gene>
    <name evidence="11" type="primary">105316453</name>
</gene>
<dbReference type="InterPro" id="IPR017907">
    <property type="entry name" value="Znf_RING_CS"/>
</dbReference>
<dbReference type="InterPro" id="IPR001841">
    <property type="entry name" value="Znf_RING"/>
</dbReference>
<keyword evidence="5" id="KW-0833">Ubl conjugation pathway</keyword>
<dbReference type="InterPro" id="IPR003649">
    <property type="entry name" value="Bbox_C"/>
</dbReference>
<feature type="domain" description="B box-type" evidence="10">
    <location>
        <begin position="111"/>
        <end position="151"/>
    </location>
</feature>
<evidence type="ECO:0000259" key="10">
    <source>
        <dbReference type="PROSITE" id="PS50119"/>
    </source>
</evidence>
<protein>
    <recommendedName>
        <fullName evidence="13">RING-type domain-containing protein</fullName>
    </recommendedName>
</protein>
<dbReference type="eggNOG" id="KOG2177">
    <property type="taxonomic scope" value="Eukaryota"/>
</dbReference>
<dbReference type="AlphaFoldDB" id="A0A1X7VMU8"/>
<dbReference type="SUPFAM" id="SSF57845">
    <property type="entry name" value="B-box zinc-binding domain"/>
    <property type="match status" value="1"/>
</dbReference>
<dbReference type="InterPro" id="IPR000315">
    <property type="entry name" value="Znf_B-box"/>
</dbReference>
<accession>A0A1X7VMU8</accession>
<evidence type="ECO:0000313" key="11">
    <source>
        <dbReference type="EnsemblMetazoa" id="Aqu2.1.41392_001"/>
    </source>
</evidence>
<dbReference type="Gene3D" id="3.30.40.10">
    <property type="entry name" value="Zinc/RING finger domain, C3HC4 (zinc finger)"/>
    <property type="match status" value="1"/>
</dbReference>
<dbReference type="Pfam" id="PF13445">
    <property type="entry name" value="zf-RING_UBOX"/>
    <property type="match status" value="1"/>
</dbReference>
<reference evidence="12" key="1">
    <citation type="journal article" date="2010" name="Nature">
        <title>The Amphimedon queenslandica genome and the evolution of animal complexity.</title>
        <authorList>
            <person name="Srivastava M."/>
            <person name="Simakov O."/>
            <person name="Chapman J."/>
            <person name="Fahey B."/>
            <person name="Gauthier M.E."/>
            <person name="Mitros T."/>
            <person name="Richards G.S."/>
            <person name="Conaco C."/>
            <person name="Dacre M."/>
            <person name="Hellsten U."/>
            <person name="Larroux C."/>
            <person name="Putnam N.H."/>
            <person name="Stanke M."/>
            <person name="Adamska M."/>
            <person name="Darling A."/>
            <person name="Degnan S.M."/>
            <person name="Oakley T.H."/>
            <person name="Plachetzki D.C."/>
            <person name="Zhai Y."/>
            <person name="Adamski M."/>
            <person name="Calcino A."/>
            <person name="Cummins S.F."/>
            <person name="Goodstein D.M."/>
            <person name="Harris C."/>
            <person name="Jackson D.J."/>
            <person name="Leys S.P."/>
            <person name="Shu S."/>
            <person name="Woodcroft B.J."/>
            <person name="Vervoort M."/>
            <person name="Kosik K.S."/>
            <person name="Manning G."/>
            <person name="Degnan B.M."/>
            <person name="Rokhsar D.S."/>
        </authorList>
    </citation>
    <scope>NUCLEOTIDE SEQUENCE [LARGE SCALE GENOMIC DNA]</scope>
</reference>
<dbReference type="InterPro" id="IPR027370">
    <property type="entry name" value="Znf-RING_euk"/>
</dbReference>
<evidence type="ECO:0000256" key="5">
    <source>
        <dbReference type="ARBA" id="ARBA00022786"/>
    </source>
</evidence>
<evidence type="ECO:0000256" key="7">
    <source>
        <dbReference type="PROSITE-ProRule" id="PRU00024"/>
    </source>
</evidence>
<dbReference type="InterPro" id="IPR047153">
    <property type="entry name" value="TRIM45/56/19-like"/>
</dbReference>
<evidence type="ECO:0000256" key="2">
    <source>
        <dbReference type="ARBA" id="ARBA00022723"/>
    </source>
</evidence>
<dbReference type="Gene3D" id="3.30.160.60">
    <property type="entry name" value="Classic Zinc Finger"/>
    <property type="match status" value="1"/>
</dbReference>
<keyword evidence="12" id="KW-1185">Reference proteome</keyword>
<feature type="repeat" description="NHL" evidence="8">
    <location>
        <begin position="438"/>
        <end position="468"/>
    </location>
</feature>
<dbReference type="Pfam" id="PF00643">
    <property type="entry name" value="zf-B_box"/>
    <property type="match status" value="1"/>
</dbReference>
<dbReference type="SUPFAM" id="SSF63829">
    <property type="entry name" value="Calcium-dependent phosphotriesterase"/>
    <property type="match status" value="1"/>
</dbReference>
<name>A0A1X7VMU8_AMPQE</name>
<keyword evidence="4 7" id="KW-0863">Zinc-finger</keyword>
<evidence type="ECO:0008006" key="13">
    <source>
        <dbReference type="Google" id="ProtNLM"/>
    </source>
</evidence>
<dbReference type="SMART" id="SM00336">
    <property type="entry name" value="BBOX"/>
    <property type="match status" value="1"/>
</dbReference>
<evidence type="ECO:0000256" key="6">
    <source>
        <dbReference type="ARBA" id="ARBA00022833"/>
    </source>
</evidence>
<evidence type="ECO:0000256" key="4">
    <source>
        <dbReference type="ARBA" id="ARBA00022771"/>
    </source>
</evidence>
<dbReference type="PROSITE" id="PS51125">
    <property type="entry name" value="NHL"/>
    <property type="match status" value="4"/>
</dbReference>
<dbReference type="PANTHER" id="PTHR25462:SF296">
    <property type="entry name" value="MEIOTIC P26, ISOFORM F"/>
    <property type="match status" value="1"/>
</dbReference>
<dbReference type="Pfam" id="PF01436">
    <property type="entry name" value="NHL"/>
    <property type="match status" value="3"/>
</dbReference>
<dbReference type="PROSITE" id="PS50089">
    <property type="entry name" value="ZF_RING_2"/>
    <property type="match status" value="1"/>
</dbReference>
<proteinExistence type="predicted"/>
<dbReference type="Proteomes" id="UP000007879">
    <property type="component" value="Unassembled WGS sequence"/>
</dbReference>
<organism evidence="11">
    <name type="scientific">Amphimedon queenslandica</name>
    <name type="common">Sponge</name>
    <dbReference type="NCBI Taxonomy" id="400682"/>
    <lineage>
        <taxon>Eukaryota</taxon>
        <taxon>Metazoa</taxon>
        <taxon>Porifera</taxon>
        <taxon>Demospongiae</taxon>
        <taxon>Heteroscleromorpha</taxon>
        <taxon>Haplosclerida</taxon>
        <taxon>Niphatidae</taxon>
        <taxon>Amphimedon</taxon>
    </lineage>
</organism>
<reference evidence="11" key="2">
    <citation type="submission" date="2017-05" db="UniProtKB">
        <authorList>
            <consortium name="EnsemblMetazoa"/>
        </authorList>
    </citation>
    <scope>IDENTIFICATION</scope>
</reference>
<keyword evidence="6" id="KW-0862">Zinc</keyword>
<dbReference type="InParanoid" id="A0A1X7VMU8"/>
<dbReference type="Gene3D" id="2.120.10.30">
    <property type="entry name" value="TolB, C-terminal domain"/>
    <property type="match status" value="2"/>
</dbReference>
<dbReference type="KEGG" id="aqu:105316453"/>
<dbReference type="CDD" id="cd05819">
    <property type="entry name" value="NHL"/>
    <property type="match status" value="1"/>
</dbReference>